<keyword evidence="1" id="KW-0732">Signal</keyword>
<dbReference type="EMBL" id="CAJNRG010013716">
    <property type="protein sequence ID" value="CAF2151066.1"/>
    <property type="molecule type" value="Genomic_DNA"/>
</dbReference>
<reference evidence="2" key="1">
    <citation type="submission" date="2021-02" db="EMBL/GenBank/DDBJ databases">
        <authorList>
            <person name="Nowell W R."/>
        </authorList>
    </citation>
    <scope>NUCLEOTIDE SEQUENCE</scope>
</reference>
<organism evidence="2 3">
    <name type="scientific">Rotaria magnacalcarata</name>
    <dbReference type="NCBI Taxonomy" id="392030"/>
    <lineage>
        <taxon>Eukaryota</taxon>
        <taxon>Metazoa</taxon>
        <taxon>Spiralia</taxon>
        <taxon>Gnathifera</taxon>
        <taxon>Rotifera</taxon>
        <taxon>Eurotatoria</taxon>
        <taxon>Bdelloidea</taxon>
        <taxon>Philodinida</taxon>
        <taxon>Philodinidae</taxon>
        <taxon>Rotaria</taxon>
    </lineage>
</organism>
<evidence type="ECO:0000313" key="3">
    <source>
        <dbReference type="Proteomes" id="UP000663887"/>
    </source>
</evidence>
<feature type="signal peptide" evidence="1">
    <location>
        <begin position="1"/>
        <end position="18"/>
    </location>
</feature>
<feature type="chain" id="PRO_5033066526" evidence="1">
    <location>
        <begin position="19"/>
        <end position="129"/>
    </location>
</feature>
<comment type="caution">
    <text evidence="2">The sequence shown here is derived from an EMBL/GenBank/DDBJ whole genome shotgun (WGS) entry which is preliminary data.</text>
</comment>
<name>A0A816XZY7_9BILA</name>
<sequence>MNVLQIILQLIILWLTISINESVTGNKTKQEDPSSLHCHADHSMKVHYHKNEKSFKEMQRFEIRTRQLITSRRISEPYVIPVVFHAHGTNFAGHLVYDATIINALEKLNDNFHGLSTDYNTVHSVFQGN</sequence>
<dbReference type="Proteomes" id="UP000663887">
    <property type="component" value="Unassembled WGS sequence"/>
</dbReference>
<protein>
    <submittedName>
        <fullName evidence="2">Uncharacterized protein</fullName>
    </submittedName>
</protein>
<gene>
    <name evidence="2" type="ORF">XDN619_LOCUS28673</name>
</gene>
<evidence type="ECO:0000313" key="2">
    <source>
        <dbReference type="EMBL" id="CAF2151066.1"/>
    </source>
</evidence>
<accession>A0A816XZY7</accession>
<proteinExistence type="predicted"/>
<dbReference type="AlphaFoldDB" id="A0A816XZY7"/>
<evidence type="ECO:0000256" key="1">
    <source>
        <dbReference type="SAM" id="SignalP"/>
    </source>
</evidence>